<dbReference type="SUPFAM" id="SSF69279">
    <property type="entry name" value="Phage tail proteins"/>
    <property type="match status" value="1"/>
</dbReference>
<evidence type="ECO:0000313" key="2">
    <source>
        <dbReference type="Proteomes" id="UP001595699"/>
    </source>
</evidence>
<evidence type="ECO:0000313" key="1">
    <source>
        <dbReference type="EMBL" id="MFC3762004.1"/>
    </source>
</evidence>
<name>A0ABV7YB23_9ACTN</name>
<dbReference type="InterPro" id="IPR008979">
    <property type="entry name" value="Galactose-bd-like_sf"/>
</dbReference>
<dbReference type="SUPFAM" id="SSF49785">
    <property type="entry name" value="Galactose-binding domain-like"/>
    <property type="match status" value="1"/>
</dbReference>
<protein>
    <submittedName>
        <fullName evidence="1">Uncharacterized protein</fullName>
    </submittedName>
</protein>
<dbReference type="RefSeq" id="WP_205120552.1">
    <property type="nucleotide sequence ID" value="NZ_JAFBCM010000001.1"/>
</dbReference>
<dbReference type="EMBL" id="JBHRZH010000012">
    <property type="protein sequence ID" value="MFC3762004.1"/>
    <property type="molecule type" value="Genomic_DNA"/>
</dbReference>
<organism evidence="1 2">
    <name type="scientific">Tenggerimyces flavus</name>
    <dbReference type="NCBI Taxonomy" id="1708749"/>
    <lineage>
        <taxon>Bacteria</taxon>
        <taxon>Bacillati</taxon>
        <taxon>Actinomycetota</taxon>
        <taxon>Actinomycetes</taxon>
        <taxon>Propionibacteriales</taxon>
        <taxon>Nocardioidaceae</taxon>
        <taxon>Tenggerimyces</taxon>
    </lineage>
</organism>
<reference evidence="2" key="1">
    <citation type="journal article" date="2019" name="Int. J. Syst. Evol. Microbiol.">
        <title>The Global Catalogue of Microorganisms (GCM) 10K type strain sequencing project: providing services to taxonomists for standard genome sequencing and annotation.</title>
        <authorList>
            <consortium name="The Broad Institute Genomics Platform"/>
            <consortium name="The Broad Institute Genome Sequencing Center for Infectious Disease"/>
            <person name="Wu L."/>
            <person name="Ma J."/>
        </authorList>
    </citation>
    <scope>NUCLEOTIDE SEQUENCE [LARGE SCALE GENOMIC DNA]</scope>
    <source>
        <strain evidence="2">CGMCC 4.7241</strain>
    </source>
</reference>
<keyword evidence="2" id="KW-1185">Reference proteome</keyword>
<comment type="caution">
    <text evidence="1">The sequence shown here is derived from an EMBL/GenBank/DDBJ whole genome shotgun (WGS) entry which is preliminary data.</text>
</comment>
<gene>
    <name evidence="1" type="ORF">ACFOUW_14270</name>
</gene>
<sequence length="1100" mass="117042">MSDILRMDLTGVGSGPMGPGTGGPGDTPFDNVLGNVLVAEDGPHGSYMSIQQQAGEPANGEWILGSDIATGICGGRVEVTHPGVASLSWTVMLAAPTLGGFGWRIDSSGPGRLRIRDNANAQVGAESTITFVAGTRYRLEWSISATNAEVRIFLGDDVNPTETMTRAGAFGPVGVIKPGPTTSSPTVPTFAMDSILVNDDGTFPGPWVAPVGRYDFRIDWDNDGYFEDPGDDVTDRELGQRAVPQMVYGRDQARSLTPTTSGRMSGLELLNTSRDYTPDNALSPIAGNVKPGRPLWVSYNDRMNLVPNPSFELNTTGWSSTRTTLTATANNPFVGGQACQSVVNNIAGTPTVDTLQFPVKPGKAYTVSAYLRLNTVGTRTAGLKMIFLRANGSITLNPSTVFTSQADTAGYVRRSKTDTAPADAAKAQVTIAYSTSDAALNDSWNIDGVMVEEGAILGTYFDGASTGAFWRTTAHGSASIIGTVLFRGHLEDFELNPDINNRSVTLGALDPLAKLREADVSTALFSGLRTGDAVHKVLDAIGWDANKRDIDAGASILPWWWEEGTDAYAALERLVNAEGPPALVTVDSVGRLVFRDRHHRLLDAASIASQTTFRDVDGSDGLRVTGNANSRASTPDNAALDIVADLDIRVRVAADDWTPAANQAFVGKAAGGGQFSYEFRLSNFDGRMQILWSADGTAVLSAQATRPTGFADGSLHWVRAALDVNNGASGRTITFYTSENGVNWVTLGTQVVQAGVTSIFASTTPVEVGARGDNTELFIGNVHYAEIRAGINGTAVASPFFAAHVAGTTAFTDGAGRLWTVHPPAAITGASEPKHSAPFGYNAGFGEVVNQVAFDVEERRPLGGVGVVWETEETFTVPSGGSQQRVFTAVMDDPVDSAVAPVSGTDFEVLNGVTVNGSLTRTSGQSIEIILSNTGGGADAVVSGLRLRARSVPVARTVKVELEDVTSRDEHGPRKYDRDAPFVNQYDAEAIGQLVINQRKQRLPTVTVRVLASPTTQPERFYPAIQRDLSDKVRILDTESAVDGHFFVEQIQHTIHQVGLQHEVELACELIPPEPLDEPSEVFVLDSTTNGVLDTNRLGH</sequence>
<dbReference type="Proteomes" id="UP001595699">
    <property type="component" value="Unassembled WGS sequence"/>
</dbReference>
<accession>A0ABV7YB23</accession>
<dbReference type="Gene3D" id="2.60.120.260">
    <property type="entry name" value="Galactose-binding domain-like"/>
    <property type="match status" value="1"/>
</dbReference>
<proteinExistence type="predicted"/>